<feature type="domain" description="GPI inositol-deacylase PGAP1-like alpha/beta" evidence="5">
    <location>
        <begin position="84"/>
        <end position="213"/>
    </location>
</feature>
<dbReference type="Pfam" id="PF07819">
    <property type="entry name" value="PGAP1"/>
    <property type="match status" value="1"/>
</dbReference>
<dbReference type="InterPro" id="IPR056884">
    <property type="entry name" value="NPHP3-like_N"/>
</dbReference>
<dbReference type="InterPro" id="IPR054471">
    <property type="entry name" value="GPIID_WHD"/>
</dbReference>
<evidence type="ECO:0000259" key="5">
    <source>
        <dbReference type="Pfam" id="PF07819"/>
    </source>
</evidence>
<dbReference type="InterPro" id="IPR011047">
    <property type="entry name" value="Quinoprotein_ADH-like_sf"/>
</dbReference>
<dbReference type="PANTHER" id="PTHR10039:SF16">
    <property type="entry name" value="GPI INOSITOL-DEACYLASE"/>
    <property type="match status" value="1"/>
</dbReference>
<feature type="domain" description="Nephrocystin 3-like N-terminal" evidence="7">
    <location>
        <begin position="368"/>
        <end position="530"/>
    </location>
</feature>
<dbReference type="Gene3D" id="2.130.10.10">
    <property type="entry name" value="YVTN repeat-like/Quinoprotein amine dehydrogenase"/>
    <property type="match status" value="2"/>
</dbReference>
<dbReference type="Pfam" id="PF24883">
    <property type="entry name" value="NPHP3_N"/>
    <property type="match status" value="1"/>
</dbReference>
<keyword evidence="3" id="KW-0677">Repeat</keyword>
<dbReference type="InterPro" id="IPR029058">
    <property type="entry name" value="AB_hydrolase_fold"/>
</dbReference>
<keyword evidence="9" id="KW-1185">Reference proteome</keyword>
<evidence type="ECO:0000256" key="4">
    <source>
        <dbReference type="RuleBase" id="RU365011"/>
    </source>
</evidence>
<dbReference type="VEuPathDB" id="FungiDB:Z517_04916"/>
<name>A0A0D2GTL2_9EURO</name>
<dbReference type="EMBL" id="KN846971">
    <property type="protein sequence ID" value="KIW81890.1"/>
    <property type="molecule type" value="Genomic_DNA"/>
</dbReference>
<feature type="domain" description="GPI inositol-deacylase winged helix" evidence="6">
    <location>
        <begin position="636"/>
        <end position="725"/>
    </location>
</feature>
<evidence type="ECO:0000313" key="8">
    <source>
        <dbReference type="EMBL" id="KIW81890.1"/>
    </source>
</evidence>
<dbReference type="GO" id="GO:0016788">
    <property type="term" value="F:hydrolase activity, acting on ester bonds"/>
    <property type="evidence" value="ECO:0007669"/>
    <property type="project" value="InterPro"/>
</dbReference>
<evidence type="ECO:0000313" key="9">
    <source>
        <dbReference type="Proteomes" id="UP000053029"/>
    </source>
</evidence>
<dbReference type="GO" id="GO:0015031">
    <property type="term" value="P:protein transport"/>
    <property type="evidence" value="ECO:0007669"/>
    <property type="project" value="UniProtKB-KW"/>
</dbReference>
<accession>A0A0D2GTL2</accession>
<dbReference type="SMART" id="SM00320">
    <property type="entry name" value="WD40"/>
    <property type="match status" value="3"/>
</dbReference>
<keyword evidence="4" id="KW-0256">Endoplasmic reticulum</keyword>
<dbReference type="InterPro" id="IPR012908">
    <property type="entry name" value="PGAP1-ab_dom-like"/>
</dbReference>
<dbReference type="Pfam" id="PF22939">
    <property type="entry name" value="WHD_GPIID"/>
    <property type="match status" value="1"/>
</dbReference>
<dbReference type="GeneID" id="25304406"/>
<dbReference type="SUPFAM" id="SSF50998">
    <property type="entry name" value="Quinoprotein alcohol dehydrogenase-like"/>
    <property type="match status" value="1"/>
</dbReference>
<dbReference type="Gene3D" id="3.40.50.300">
    <property type="entry name" value="P-loop containing nucleotide triphosphate hydrolases"/>
    <property type="match status" value="1"/>
</dbReference>
<evidence type="ECO:0000259" key="7">
    <source>
        <dbReference type="Pfam" id="PF24883"/>
    </source>
</evidence>
<dbReference type="OrthoDB" id="4136622at2759"/>
<evidence type="ECO:0000256" key="3">
    <source>
        <dbReference type="ARBA" id="ARBA00022737"/>
    </source>
</evidence>
<gene>
    <name evidence="8" type="ORF">Z517_04916</name>
</gene>
<dbReference type="GO" id="GO:0005789">
    <property type="term" value="C:endoplasmic reticulum membrane"/>
    <property type="evidence" value="ECO:0007669"/>
    <property type="project" value="UniProtKB-SubCell"/>
</dbReference>
<protein>
    <recommendedName>
        <fullName evidence="2 4">GPI inositol-deacylase</fullName>
        <ecNumber evidence="4">3.1.-.-</ecNumber>
    </recommendedName>
</protein>
<organism evidence="8 9">
    <name type="scientific">Fonsecaea pedrosoi CBS 271.37</name>
    <dbReference type="NCBI Taxonomy" id="1442368"/>
    <lineage>
        <taxon>Eukaryota</taxon>
        <taxon>Fungi</taxon>
        <taxon>Dikarya</taxon>
        <taxon>Ascomycota</taxon>
        <taxon>Pezizomycotina</taxon>
        <taxon>Eurotiomycetes</taxon>
        <taxon>Chaetothyriomycetidae</taxon>
        <taxon>Chaetothyriales</taxon>
        <taxon>Herpotrichiellaceae</taxon>
        <taxon>Fonsecaea</taxon>
    </lineage>
</organism>
<comment type="function">
    <text evidence="1 4">Involved in inositol deacylation of GPI-anchored proteins which plays important roles in the quality control and ER-associated degradation of GPI-anchored proteins.</text>
</comment>
<keyword evidence="4" id="KW-0653">Protein transport</keyword>
<evidence type="ECO:0000259" key="6">
    <source>
        <dbReference type="Pfam" id="PF22939"/>
    </source>
</evidence>
<dbReference type="SUPFAM" id="SSF50960">
    <property type="entry name" value="TolB, C-terminal domain"/>
    <property type="match status" value="1"/>
</dbReference>
<dbReference type="PANTHER" id="PTHR10039">
    <property type="entry name" value="AMELOGENIN"/>
    <property type="match status" value="1"/>
</dbReference>
<reference evidence="8 9" key="1">
    <citation type="submission" date="2015-01" db="EMBL/GenBank/DDBJ databases">
        <title>The Genome Sequence of Fonsecaea pedrosoi CBS 271.37.</title>
        <authorList>
            <consortium name="The Broad Institute Genomics Platform"/>
            <person name="Cuomo C."/>
            <person name="de Hoog S."/>
            <person name="Gorbushina A."/>
            <person name="Stielow B."/>
            <person name="Teixiera M."/>
            <person name="Abouelleil A."/>
            <person name="Chapman S.B."/>
            <person name="Priest M."/>
            <person name="Young S.K."/>
            <person name="Wortman J."/>
            <person name="Nusbaum C."/>
            <person name="Birren B."/>
        </authorList>
    </citation>
    <scope>NUCLEOTIDE SEQUENCE [LARGE SCALE GENOMIC DNA]</scope>
    <source>
        <strain evidence="8 9">CBS 271.37</strain>
    </source>
</reference>
<dbReference type="Gene3D" id="3.40.50.1820">
    <property type="entry name" value="alpha/beta hydrolase"/>
    <property type="match status" value="1"/>
</dbReference>
<proteinExistence type="inferred from homology"/>
<dbReference type="RefSeq" id="XP_013285698.1">
    <property type="nucleotide sequence ID" value="XM_013430244.1"/>
</dbReference>
<sequence length="1635" mass="183859">MCGRRAEDVPSTLVLTDLTIFLKSSRTSHRKINEFAASLILPQGKQPSESPSVPSTIDYDEAVDEKGPLGLNLLYTPSEPLVDLIFVHGLGGGSRKTWSLGPSIAQNYWPKEWLSKDPAFKNVRIHSFGYNSDYVKHRDDCWTIHSFGQSLLADLRTSPYISSTDTQLIMMGHSMGGLVIKRAYMLAKHDKSLDSLTSRFRAIYFLATPHQGSDWAKILDRMLHALSLSPTFVEELKKASGTLQSINEEFRHYFDGFQLFSFYEMQPMKYLRSRVVEPESAVLNLPGEIQTPMAADHRSICKFKSKTDGNYTKLRNSLAMTVASILGELAKRNKAQQKHELDDLSQHLRIPHQPEDDLELAQGSQLPGTCEWIARKESYLAWRDLSANTPPILWISGKPATGKSVLAGYIITQLQQQKSNSSYYFFRHGENSKTRLINCLKSLAFQMACNNEHTRRILSDLYKENTYIDGDNERTLWRKIFVSTIFRSHNEPHYWIIDGLDECEAPEVFIEALLSQLDSATKLRVLLTARDMPKIKAAFLSLGSHRFCELPISTPDTLQDIQLVIEAKSHSLMVKNDEFRAALLGRVLEKSQGSFLWTLLVLEELANTYGEAELNKVLDDVPRDMNSLYRRVLDSMELTTVGSGKRVAKAILTWVACAMRPLSTKELTDALNLDLGDKYDALEEIIPKLCGQLVAIDKFNNVQIIHETVREYLTKDGLQSDFAVTKPQAHKRIAVTCLSYLTSDRMRPSRTRRRASRRRSGTTIEDSNIQFSTYACAAFAYHLANADCESLDVLVLVSRFLEANVISWIDSIAQTGVLTPIIRAAKDLRMYAKQCNAPPISKEIQMIKAASMDLVRVVAKFSDVLVNNPGAIYTHIPPFCPRNSTLYKACQRCRTTTLSISGMSYDQWDDRLTSIELQGDDFTSIAYGDELFAVGTASGLVNLYHATSCEEQRALDHGEAVRLLHFKPKSDILVSCGLKNVTVWNSRTGDALHRLSAPFRPIALEFDKDVLLVASRRNFLTSWDLNNNALPQADRPWSHSDEETEQPSPLQPCAISFSIGHQKMAVAYIGQPVTIWDLQYDEYYGSCGRILANGEVSKHLVTSLSFNPNPDIRLLAVSYLDGQLALLDPFEEQEVECFRANCRALTSSPNGRLLGGVAACETINLYEFDTLRLLYRIRSSEQGIKQIIFSRDNFHFADVRRSQCNIWEPTMLLRDTVAENLSESTSTSVIEATTSDDKVRISTMVLHSQDQVVICGKDDGSVCLYDARTGAFLQQIHEHKSPIRTLTWQTRDNITTSVDASNGVLASTLMRDHKGGWISNELPLQLRLDCGHAIVQVLRSETTSNLILSTRESDYLWDSNGKQIAARSYLEKPGIRLWIQHPQSQRHVICIEGEDARIFCWCHLSEVSRLQLGVDTTNVQLKSVRGYDSGQRRWMLLELSELNGSARTRSIYVFDATPFNLEDGTCLGDRLEREKAGIHGLVDMEVPAALTSECESSLSEPSIGEPMLQTYQQHVLKPLIGRQILALTPHVFHVIHLTDTGKLIFLDTNSWVSSIDLDNLDRSVATAAAVSTPWPPSPPIQYSRHFFVPHDWFSGTRDIVCATTARDVLFARNGEVAVIKNGLDYEEEVTVRVSS</sequence>
<comment type="similarity">
    <text evidence="4">Belongs to the GPI inositol-deacylase family.</text>
</comment>
<dbReference type="InterPro" id="IPR015943">
    <property type="entry name" value="WD40/YVTN_repeat-like_dom_sf"/>
</dbReference>
<dbReference type="Proteomes" id="UP000053029">
    <property type="component" value="Unassembled WGS sequence"/>
</dbReference>
<comment type="subcellular location">
    <subcellularLocation>
        <location evidence="4">Endoplasmic reticulum membrane</location>
    </subcellularLocation>
</comment>
<dbReference type="SUPFAM" id="SSF53474">
    <property type="entry name" value="alpha/beta-Hydrolases"/>
    <property type="match status" value="1"/>
</dbReference>
<keyword evidence="4" id="KW-0378">Hydrolase</keyword>
<evidence type="ECO:0000256" key="1">
    <source>
        <dbReference type="ARBA" id="ARBA00003496"/>
    </source>
</evidence>
<dbReference type="InterPro" id="IPR027417">
    <property type="entry name" value="P-loop_NTPase"/>
</dbReference>
<dbReference type="AlphaFoldDB" id="A0A0D2GTL2"/>
<dbReference type="InterPro" id="IPR001680">
    <property type="entry name" value="WD40_rpt"/>
</dbReference>
<dbReference type="EC" id="3.1.-.-" evidence="4"/>
<evidence type="ECO:0000256" key="2">
    <source>
        <dbReference type="ARBA" id="ARBA00015856"/>
    </source>
</evidence>
<dbReference type="HOGENOM" id="CLU_001384_1_0_1"/>
<keyword evidence="4" id="KW-0472">Membrane</keyword>
<keyword evidence="4" id="KW-0813">Transport</keyword>
<dbReference type="SUPFAM" id="SSF52540">
    <property type="entry name" value="P-loop containing nucleoside triphosphate hydrolases"/>
    <property type="match status" value="1"/>
</dbReference>